<reference evidence="8 9" key="1">
    <citation type="submission" date="2019-05" db="EMBL/GenBank/DDBJ databases">
        <title>Emergence of the Ug99 lineage of the wheat stem rust pathogen through somatic hybridization.</title>
        <authorList>
            <person name="Li F."/>
            <person name="Upadhyaya N.M."/>
            <person name="Sperschneider J."/>
            <person name="Matny O."/>
            <person name="Nguyen-Phuc H."/>
            <person name="Mago R."/>
            <person name="Raley C."/>
            <person name="Miller M.E."/>
            <person name="Silverstein K.A.T."/>
            <person name="Henningsen E."/>
            <person name="Hirsch C.D."/>
            <person name="Visser B."/>
            <person name="Pretorius Z.A."/>
            <person name="Steffenson B.J."/>
            <person name="Schwessinger B."/>
            <person name="Dodds P.N."/>
            <person name="Figueroa M."/>
        </authorList>
    </citation>
    <scope>NUCLEOTIDE SEQUENCE [LARGE SCALE GENOMIC DNA]</scope>
    <source>
        <strain evidence="8">21-0</strain>
    </source>
</reference>
<keyword evidence="6" id="KW-0503">Monooxygenase</keyword>
<evidence type="ECO:0000313" key="8">
    <source>
        <dbReference type="EMBL" id="KAA1085510.1"/>
    </source>
</evidence>
<dbReference type="Proteomes" id="UP000324748">
    <property type="component" value="Unassembled WGS sequence"/>
</dbReference>
<keyword evidence="7" id="KW-1133">Transmembrane helix</keyword>
<dbReference type="SUPFAM" id="SSF48264">
    <property type="entry name" value="Cytochrome P450"/>
    <property type="match status" value="1"/>
</dbReference>
<keyword evidence="3 6" id="KW-0560">Oxidoreductase</keyword>
<dbReference type="Pfam" id="PF00067">
    <property type="entry name" value="p450"/>
    <property type="match status" value="1"/>
</dbReference>
<dbReference type="InterPro" id="IPR001128">
    <property type="entry name" value="Cyt_P450"/>
</dbReference>
<evidence type="ECO:0000256" key="2">
    <source>
        <dbReference type="ARBA" id="ARBA00022723"/>
    </source>
</evidence>
<dbReference type="GO" id="GO:0006629">
    <property type="term" value="P:lipid metabolic process"/>
    <property type="evidence" value="ECO:0007669"/>
    <property type="project" value="UniProtKB-ARBA"/>
</dbReference>
<comment type="similarity">
    <text evidence="1 6">Belongs to the cytochrome P450 family.</text>
</comment>
<organism evidence="8 9">
    <name type="scientific">Puccinia graminis f. sp. tritici</name>
    <dbReference type="NCBI Taxonomy" id="56615"/>
    <lineage>
        <taxon>Eukaryota</taxon>
        <taxon>Fungi</taxon>
        <taxon>Dikarya</taxon>
        <taxon>Basidiomycota</taxon>
        <taxon>Pucciniomycotina</taxon>
        <taxon>Pucciniomycetes</taxon>
        <taxon>Pucciniales</taxon>
        <taxon>Pucciniaceae</taxon>
        <taxon>Puccinia</taxon>
    </lineage>
</organism>
<dbReference type="EMBL" id="VSWC01000106">
    <property type="protein sequence ID" value="KAA1085510.1"/>
    <property type="molecule type" value="Genomic_DNA"/>
</dbReference>
<evidence type="ECO:0000256" key="5">
    <source>
        <dbReference type="PIRSR" id="PIRSR602401-1"/>
    </source>
</evidence>
<dbReference type="GO" id="GO:0016705">
    <property type="term" value="F:oxidoreductase activity, acting on paired donors, with incorporation or reduction of molecular oxygen"/>
    <property type="evidence" value="ECO:0007669"/>
    <property type="project" value="InterPro"/>
</dbReference>
<dbReference type="PANTHER" id="PTHR24296">
    <property type="entry name" value="CYTOCHROME P450"/>
    <property type="match status" value="1"/>
</dbReference>
<dbReference type="PRINTS" id="PR00385">
    <property type="entry name" value="P450"/>
</dbReference>
<protein>
    <submittedName>
        <fullName evidence="8">Cytochrome P450-dit2</fullName>
    </submittedName>
</protein>
<name>A0A5B0NBL2_PUCGR</name>
<dbReference type="InterPro" id="IPR002401">
    <property type="entry name" value="Cyt_P450_E_grp-I"/>
</dbReference>
<sequence>MSSYVSGKLVVCGLLYLIYLLIKYRDRGKFLAQEKSGRSFNRGNLSLMLHSHRYFQKERSLIHRVTWMAIAWPGEPDRYLNQKLKKLSNSESFVRCVQQLPNMLKSRSRILEASTMTSLKVGPGFSFTIPGNRVIDISKPEWLEYVQKTNVKNYAKGPLRKDIMLDVLGRGIFVVDDALWKRARHATVSIFTPSTFKTIISPSVNQSIDGLTQVLCSAGKENRTVDICDLFFRFTLDSFIRMTFGKDLGILGAEYGSHSDSSAPEFAKAFDVAQDQLDFRLAMVVGWELIERLNVRSMGQRMKESCRILDEFVYSLIDERLANLSQKSDFQDQDPSHPDLLSLFITTRDERGGGLTRTELRDTAMNLIIAGRDTTAQALSWAFFHLLMNKELVSKIREETIEVLGGDQESVTYDNYKRFVWPQAVLHETLRLHPSVPKNAIVALSDDKIPGGPTIEAGNLIRWSDWQMGRDPSVWGADCGEFKPERWIDEAGSIRQFGQFKFHAFNGGPRVCVGINLAIFEAVKVMVEVLRDFELEFAEGWLENVPKSETIDGLTSQYQTPMYKSSITLPMENPMMIAVKRR</sequence>
<dbReference type="GO" id="GO:0020037">
    <property type="term" value="F:heme binding"/>
    <property type="evidence" value="ECO:0007669"/>
    <property type="project" value="InterPro"/>
</dbReference>
<keyword evidence="7" id="KW-0812">Transmembrane</keyword>
<evidence type="ECO:0000256" key="6">
    <source>
        <dbReference type="RuleBase" id="RU000461"/>
    </source>
</evidence>
<dbReference type="InterPro" id="IPR036396">
    <property type="entry name" value="Cyt_P450_sf"/>
</dbReference>
<keyword evidence="9" id="KW-1185">Reference proteome</keyword>
<proteinExistence type="inferred from homology"/>
<dbReference type="AlphaFoldDB" id="A0A5B0NBL2"/>
<dbReference type="PRINTS" id="PR00463">
    <property type="entry name" value="EP450I"/>
</dbReference>
<dbReference type="OrthoDB" id="1470350at2759"/>
<dbReference type="GO" id="GO:0004497">
    <property type="term" value="F:monooxygenase activity"/>
    <property type="evidence" value="ECO:0007669"/>
    <property type="project" value="UniProtKB-KW"/>
</dbReference>
<gene>
    <name evidence="8" type="primary">DIT2_3</name>
    <name evidence="8" type="ORF">PGT21_009643</name>
</gene>
<evidence type="ECO:0000256" key="7">
    <source>
        <dbReference type="SAM" id="Phobius"/>
    </source>
</evidence>
<keyword evidence="5 6" id="KW-0349">Heme</keyword>
<keyword evidence="2 5" id="KW-0479">Metal-binding</keyword>
<dbReference type="Gene3D" id="1.10.630.10">
    <property type="entry name" value="Cytochrome P450"/>
    <property type="match status" value="1"/>
</dbReference>
<dbReference type="PROSITE" id="PS00086">
    <property type="entry name" value="CYTOCHROME_P450"/>
    <property type="match status" value="1"/>
</dbReference>
<comment type="caution">
    <text evidence="8">The sequence shown here is derived from an EMBL/GenBank/DDBJ whole genome shotgun (WGS) entry which is preliminary data.</text>
</comment>
<evidence type="ECO:0000256" key="3">
    <source>
        <dbReference type="ARBA" id="ARBA00023002"/>
    </source>
</evidence>
<dbReference type="GO" id="GO:0005506">
    <property type="term" value="F:iron ion binding"/>
    <property type="evidence" value="ECO:0007669"/>
    <property type="project" value="InterPro"/>
</dbReference>
<feature type="transmembrane region" description="Helical" evidence="7">
    <location>
        <begin position="6"/>
        <end position="22"/>
    </location>
</feature>
<feature type="binding site" description="axial binding residue" evidence="5">
    <location>
        <position position="512"/>
    </location>
    <ligand>
        <name>heme</name>
        <dbReference type="ChEBI" id="CHEBI:30413"/>
    </ligand>
    <ligandPart>
        <name>Fe</name>
        <dbReference type="ChEBI" id="CHEBI:18248"/>
    </ligandPart>
</feature>
<evidence type="ECO:0000256" key="4">
    <source>
        <dbReference type="ARBA" id="ARBA00023004"/>
    </source>
</evidence>
<comment type="cofactor">
    <cofactor evidence="5">
        <name>heme</name>
        <dbReference type="ChEBI" id="CHEBI:30413"/>
    </cofactor>
</comment>
<evidence type="ECO:0000313" key="9">
    <source>
        <dbReference type="Proteomes" id="UP000324748"/>
    </source>
</evidence>
<keyword evidence="7" id="KW-0472">Membrane</keyword>
<accession>A0A5B0NBL2</accession>
<dbReference type="InterPro" id="IPR017972">
    <property type="entry name" value="Cyt_P450_CS"/>
</dbReference>
<keyword evidence="4 5" id="KW-0408">Iron</keyword>
<evidence type="ECO:0000256" key="1">
    <source>
        <dbReference type="ARBA" id="ARBA00010617"/>
    </source>
</evidence>